<dbReference type="InterPro" id="IPR052435">
    <property type="entry name" value="YY1-Transcr_Regul"/>
</dbReference>
<sequence>EPKMTRSRLKQAVQQGQRLNWGLSALSTVKPPQFVDIYLEDDEDSSDEEYCPDEEEEEEDTAEEVRQE</sequence>
<keyword evidence="6" id="KW-1185">Reference proteome</keyword>
<feature type="region of interest" description="Disordered" evidence="4">
    <location>
        <begin position="41"/>
        <end position="68"/>
    </location>
</feature>
<keyword evidence="2" id="KW-0804">Transcription</keyword>
<dbReference type="PANTHER" id="PTHR16088">
    <property type="entry name" value="YY1 ASSOCIATED PROTEIN-RELATED"/>
    <property type="match status" value="1"/>
</dbReference>
<dbReference type="PANTHER" id="PTHR16088:SF3">
    <property type="entry name" value="GON-4-LIKE PROTEIN"/>
    <property type="match status" value="1"/>
</dbReference>
<evidence type="ECO:0000256" key="1">
    <source>
        <dbReference type="ARBA" id="ARBA00023015"/>
    </source>
</evidence>
<evidence type="ECO:0000256" key="2">
    <source>
        <dbReference type="ARBA" id="ARBA00023163"/>
    </source>
</evidence>
<keyword evidence="3" id="KW-0539">Nucleus</keyword>
<evidence type="ECO:0000256" key="4">
    <source>
        <dbReference type="SAM" id="MobiDB-lite"/>
    </source>
</evidence>
<gene>
    <name evidence="5" type="ORF">CHARACLAT_026566</name>
</gene>
<evidence type="ECO:0000313" key="6">
    <source>
        <dbReference type="Proteomes" id="UP001352852"/>
    </source>
</evidence>
<feature type="non-terminal residue" evidence="5">
    <location>
        <position position="1"/>
    </location>
</feature>
<name>A0ABU7DAZ0_9TELE</name>
<keyword evidence="1" id="KW-0805">Transcription regulation</keyword>
<protein>
    <submittedName>
        <fullName evidence="5">Uncharacterized protein</fullName>
    </submittedName>
</protein>
<evidence type="ECO:0000313" key="5">
    <source>
        <dbReference type="EMBL" id="MED6272066.1"/>
    </source>
</evidence>
<dbReference type="EMBL" id="JAHUTJ010019622">
    <property type="protein sequence ID" value="MED6272066.1"/>
    <property type="molecule type" value="Genomic_DNA"/>
</dbReference>
<organism evidence="5 6">
    <name type="scientific">Characodon lateralis</name>
    <dbReference type="NCBI Taxonomy" id="208331"/>
    <lineage>
        <taxon>Eukaryota</taxon>
        <taxon>Metazoa</taxon>
        <taxon>Chordata</taxon>
        <taxon>Craniata</taxon>
        <taxon>Vertebrata</taxon>
        <taxon>Euteleostomi</taxon>
        <taxon>Actinopterygii</taxon>
        <taxon>Neopterygii</taxon>
        <taxon>Teleostei</taxon>
        <taxon>Neoteleostei</taxon>
        <taxon>Acanthomorphata</taxon>
        <taxon>Ovalentaria</taxon>
        <taxon>Atherinomorphae</taxon>
        <taxon>Cyprinodontiformes</taxon>
        <taxon>Goodeidae</taxon>
        <taxon>Characodon</taxon>
    </lineage>
</organism>
<dbReference type="Proteomes" id="UP001352852">
    <property type="component" value="Unassembled WGS sequence"/>
</dbReference>
<proteinExistence type="predicted"/>
<accession>A0ABU7DAZ0</accession>
<evidence type="ECO:0000256" key="3">
    <source>
        <dbReference type="ARBA" id="ARBA00023242"/>
    </source>
</evidence>
<comment type="caution">
    <text evidence="5">The sequence shown here is derived from an EMBL/GenBank/DDBJ whole genome shotgun (WGS) entry which is preliminary data.</text>
</comment>
<reference evidence="5 6" key="1">
    <citation type="submission" date="2021-06" db="EMBL/GenBank/DDBJ databases">
        <authorList>
            <person name="Palmer J.M."/>
        </authorList>
    </citation>
    <scope>NUCLEOTIDE SEQUENCE [LARGE SCALE GENOMIC DNA]</scope>
    <source>
        <strain evidence="5 6">CL_MEX2019</strain>
        <tissue evidence="5">Muscle</tissue>
    </source>
</reference>
<feature type="compositionally biased region" description="Acidic residues" evidence="4">
    <location>
        <begin position="41"/>
        <end position="62"/>
    </location>
</feature>